<protein>
    <submittedName>
        <fullName evidence="2">TD and POZ domain-containing protein 5</fullName>
    </submittedName>
</protein>
<evidence type="ECO:0000259" key="1">
    <source>
        <dbReference type="PROSITE" id="PS50097"/>
    </source>
</evidence>
<dbReference type="PROSITE" id="PS50097">
    <property type="entry name" value="BTB"/>
    <property type="match status" value="1"/>
</dbReference>
<accession>A0A4Y2KF39</accession>
<organism evidence="2 3">
    <name type="scientific">Araneus ventricosus</name>
    <name type="common">Orbweaver spider</name>
    <name type="synonym">Epeira ventricosa</name>
    <dbReference type="NCBI Taxonomy" id="182803"/>
    <lineage>
        <taxon>Eukaryota</taxon>
        <taxon>Metazoa</taxon>
        <taxon>Ecdysozoa</taxon>
        <taxon>Arthropoda</taxon>
        <taxon>Chelicerata</taxon>
        <taxon>Arachnida</taxon>
        <taxon>Araneae</taxon>
        <taxon>Araneomorphae</taxon>
        <taxon>Entelegynae</taxon>
        <taxon>Araneoidea</taxon>
        <taxon>Araneidae</taxon>
        <taxon>Araneus</taxon>
    </lineage>
</organism>
<dbReference type="InterPro" id="IPR011333">
    <property type="entry name" value="SKP1/BTB/POZ_sf"/>
</dbReference>
<dbReference type="Gene3D" id="2.60.210.10">
    <property type="entry name" value="Apoptosis, Tumor Necrosis Factor Receptor Associated Protein 2, Chain A"/>
    <property type="match status" value="1"/>
</dbReference>
<dbReference type="Pfam" id="PF00651">
    <property type="entry name" value="BTB"/>
    <property type="match status" value="1"/>
</dbReference>
<dbReference type="InterPro" id="IPR008974">
    <property type="entry name" value="TRAF-like"/>
</dbReference>
<dbReference type="Gene3D" id="3.30.710.10">
    <property type="entry name" value="Potassium Channel Kv1.1, Chain A"/>
    <property type="match status" value="1"/>
</dbReference>
<dbReference type="InterPro" id="IPR000210">
    <property type="entry name" value="BTB/POZ_dom"/>
</dbReference>
<evidence type="ECO:0000313" key="3">
    <source>
        <dbReference type="Proteomes" id="UP000499080"/>
    </source>
</evidence>
<dbReference type="Gene3D" id="1.25.40.420">
    <property type="match status" value="1"/>
</dbReference>
<dbReference type="Proteomes" id="UP000499080">
    <property type="component" value="Unassembled WGS sequence"/>
</dbReference>
<dbReference type="SUPFAM" id="SSF49599">
    <property type="entry name" value="TRAF domain-like"/>
    <property type="match status" value="1"/>
</dbReference>
<evidence type="ECO:0000313" key="2">
    <source>
        <dbReference type="EMBL" id="GBN00599.1"/>
    </source>
</evidence>
<sequence>MSDRSKKSFEVKWRIENLRSWFETRNDTLYSPQFLPETLPNTCWKLRLSRKLHLAEKYITLALERDVENGHPEPIDLNYELSFLACDGSALKSRSCTTKFAPKTVSQELNVKEVKSLEEKKEDYLPEGVLTVCCKLWKAWSTSKGGRCSIQSVIGIKCIILDGTIDNFSRLNYDSNVTVNFMSTSSEINFISFDVHLQTHGPMWFERMEVECKCFSSYFCKLFALNARGQRTESITKANLVTLLTSHRSCAFQTTYSHRYYSDSKFLKNDTLTLQLEITYYPGVESEYIEYDDSNDKKLTDESADLEHVNSSNCEKAHFSLLGSLHLSEHGEIPCDIEKYESSDEDECFYAAGERHLPSTTLKEDLTSMYNERLFCDTKLRTDTETFPAHRNVLSARSPVFKKMFTTDMKEKAGECINVPDISSDTVRRMLQFLYTDCTGDLEMQSARDLYIASDKYDIASLKQRCSSFMNKNLCPANVCEVLVLADMHQDKNLESAAQEYVLTNDEEVFYSDEWKLFMKNYSGLAAQMMYLKFTKK</sequence>
<dbReference type="AlphaFoldDB" id="A0A4Y2KF39"/>
<feature type="domain" description="BTB" evidence="1">
    <location>
        <begin position="376"/>
        <end position="437"/>
    </location>
</feature>
<gene>
    <name evidence="2" type="primary">Tdpoz5_38</name>
    <name evidence="2" type="ORF">AVEN_167523_1</name>
</gene>
<comment type="caution">
    <text evidence="2">The sequence shown here is derived from an EMBL/GenBank/DDBJ whole genome shotgun (WGS) entry which is preliminary data.</text>
</comment>
<reference evidence="2 3" key="1">
    <citation type="journal article" date="2019" name="Sci. Rep.">
        <title>Orb-weaving spider Araneus ventricosus genome elucidates the spidroin gene catalogue.</title>
        <authorList>
            <person name="Kono N."/>
            <person name="Nakamura H."/>
            <person name="Ohtoshi R."/>
            <person name="Moran D.A.P."/>
            <person name="Shinohara A."/>
            <person name="Yoshida Y."/>
            <person name="Fujiwara M."/>
            <person name="Mori M."/>
            <person name="Tomita M."/>
            <person name="Arakawa K."/>
        </authorList>
    </citation>
    <scope>NUCLEOTIDE SEQUENCE [LARGE SCALE GENOMIC DNA]</scope>
</reference>
<dbReference type="CDD" id="cd18186">
    <property type="entry name" value="BTB_POZ_ZBTB_KLHL-like"/>
    <property type="match status" value="1"/>
</dbReference>
<proteinExistence type="predicted"/>
<name>A0A4Y2KF39_ARAVE</name>
<dbReference type="EMBL" id="BGPR01004530">
    <property type="protein sequence ID" value="GBN00599.1"/>
    <property type="molecule type" value="Genomic_DNA"/>
</dbReference>
<dbReference type="OrthoDB" id="6359816at2759"/>
<dbReference type="SMART" id="SM00225">
    <property type="entry name" value="BTB"/>
    <property type="match status" value="1"/>
</dbReference>
<dbReference type="SUPFAM" id="SSF54695">
    <property type="entry name" value="POZ domain"/>
    <property type="match status" value="1"/>
</dbReference>
<keyword evidence="3" id="KW-1185">Reference proteome</keyword>
<dbReference type="PANTHER" id="PTHR24413">
    <property type="entry name" value="SPECKLE-TYPE POZ PROTEIN"/>
    <property type="match status" value="1"/>
</dbReference>